<dbReference type="RefSeq" id="WP_131901840.1">
    <property type="nucleotide sequence ID" value="NZ_SMKU01000315.1"/>
</dbReference>
<gene>
    <name evidence="1" type="ORF">E1298_37205</name>
</gene>
<keyword evidence="2" id="KW-1185">Reference proteome</keyword>
<accession>A0A4R5AC43</accession>
<proteinExistence type="predicted"/>
<name>A0A4R5AC43_9ACTN</name>
<dbReference type="AlphaFoldDB" id="A0A4R5AC43"/>
<reference evidence="1 2" key="1">
    <citation type="submission" date="2019-03" db="EMBL/GenBank/DDBJ databases">
        <title>Draft genome sequences of novel Actinobacteria.</title>
        <authorList>
            <person name="Sahin N."/>
            <person name="Ay H."/>
            <person name="Saygin H."/>
        </authorList>
    </citation>
    <scope>NUCLEOTIDE SEQUENCE [LARGE SCALE GENOMIC DNA]</scope>
    <source>
        <strain evidence="1 2">H3C3</strain>
    </source>
</reference>
<evidence type="ECO:0000313" key="2">
    <source>
        <dbReference type="Proteomes" id="UP000294513"/>
    </source>
</evidence>
<sequence>MKLNRWQPWAEQTLNDAKSAAVTGVESLDGDPRCSRITLANGAAIHVQWVRTAPPTGDGGDEEKIITGEAPAPVDVPDVPVTGKVPTAELERHLAALLANGGNPELISVIGYSQDPKLGSDRQPFGVRVLCHSGAVIFGLFRHTLGAGQTPTQESTFKQRETL</sequence>
<dbReference type="OrthoDB" id="3473536at2"/>
<protein>
    <submittedName>
        <fullName evidence="1">Uncharacterized protein</fullName>
    </submittedName>
</protein>
<organism evidence="1 2">
    <name type="scientific">Actinomadura rubrisoli</name>
    <dbReference type="NCBI Taxonomy" id="2530368"/>
    <lineage>
        <taxon>Bacteria</taxon>
        <taxon>Bacillati</taxon>
        <taxon>Actinomycetota</taxon>
        <taxon>Actinomycetes</taxon>
        <taxon>Streptosporangiales</taxon>
        <taxon>Thermomonosporaceae</taxon>
        <taxon>Actinomadura</taxon>
    </lineage>
</organism>
<dbReference type="EMBL" id="SMKU01000315">
    <property type="protein sequence ID" value="TDD69791.1"/>
    <property type="molecule type" value="Genomic_DNA"/>
</dbReference>
<dbReference type="Proteomes" id="UP000294513">
    <property type="component" value="Unassembled WGS sequence"/>
</dbReference>
<evidence type="ECO:0000313" key="1">
    <source>
        <dbReference type="EMBL" id="TDD69791.1"/>
    </source>
</evidence>
<comment type="caution">
    <text evidence="1">The sequence shown here is derived from an EMBL/GenBank/DDBJ whole genome shotgun (WGS) entry which is preliminary data.</text>
</comment>